<feature type="chain" id="PRO_5045990160" description="DUF4890 domain-containing protein" evidence="2">
    <location>
        <begin position="19"/>
        <end position="164"/>
    </location>
</feature>
<feature type="region of interest" description="Disordered" evidence="1">
    <location>
        <begin position="18"/>
        <end position="44"/>
    </location>
</feature>
<evidence type="ECO:0000256" key="2">
    <source>
        <dbReference type="SAM" id="SignalP"/>
    </source>
</evidence>
<feature type="signal peptide" evidence="2">
    <location>
        <begin position="1"/>
        <end position="18"/>
    </location>
</feature>
<evidence type="ECO:0000313" key="3">
    <source>
        <dbReference type="EMBL" id="MBD3862593.1"/>
    </source>
</evidence>
<evidence type="ECO:0000313" key="4">
    <source>
        <dbReference type="Proteomes" id="UP000627521"/>
    </source>
</evidence>
<accession>A0ABR8LTA2</accession>
<keyword evidence="2" id="KW-0732">Signal</keyword>
<feature type="region of interest" description="Disordered" evidence="1">
    <location>
        <begin position="133"/>
        <end position="164"/>
    </location>
</feature>
<proteinExistence type="predicted"/>
<organism evidence="3 4">
    <name type="scientific">Olleya marilimosa</name>
    <dbReference type="NCBI Taxonomy" id="272164"/>
    <lineage>
        <taxon>Bacteria</taxon>
        <taxon>Pseudomonadati</taxon>
        <taxon>Bacteroidota</taxon>
        <taxon>Flavobacteriia</taxon>
        <taxon>Flavobacteriales</taxon>
        <taxon>Flavobacteriaceae</taxon>
    </lineage>
</organism>
<name>A0ABR8LTA2_9FLAO</name>
<keyword evidence="4" id="KW-1185">Reference proteome</keyword>
<feature type="compositionally biased region" description="Basic residues" evidence="1">
    <location>
        <begin position="140"/>
        <end position="156"/>
    </location>
</feature>
<reference evidence="3 4" key="1">
    <citation type="submission" date="2020-09" db="EMBL/GenBank/DDBJ databases">
        <title>Bacillus nautilus sp. nov., Chryseoglobus crepusculi sp. nov, and Psychrobacter noctis sp. nov., isolated from deep-sea sponges from the equatorial Atlantic.</title>
        <authorList>
            <person name="Stennett H.L."/>
            <person name="Williams S.E."/>
        </authorList>
    </citation>
    <scope>NUCLEOTIDE SEQUENCE [LARGE SCALE GENOMIC DNA]</scope>
    <source>
        <strain evidence="3 4">28M-24</strain>
    </source>
</reference>
<dbReference type="Proteomes" id="UP000627521">
    <property type="component" value="Unassembled WGS sequence"/>
</dbReference>
<protein>
    <recommendedName>
        <fullName evidence="5">DUF4890 domain-containing protein</fullName>
    </recommendedName>
</protein>
<evidence type="ECO:0008006" key="5">
    <source>
        <dbReference type="Google" id="ProtNLM"/>
    </source>
</evidence>
<evidence type="ECO:0000256" key="1">
    <source>
        <dbReference type="SAM" id="MobiDB-lite"/>
    </source>
</evidence>
<gene>
    <name evidence="3" type="ORF">IEG06_03955</name>
</gene>
<comment type="caution">
    <text evidence="3">The sequence shown here is derived from an EMBL/GenBank/DDBJ whole genome shotgun (WGS) entry which is preliminary data.</text>
</comment>
<feature type="compositionally biased region" description="Basic and acidic residues" evidence="1">
    <location>
        <begin position="20"/>
        <end position="38"/>
    </location>
</feature>
<dbReference type="EMBL" id="JACXXH010000002">
    <property type="protein sequence ID" value="MBD3862593.1"/>
    <property type="molecule type" value="Genomic_DNA"/>
</dbReference>
<sequence length="164" mass="19428">MKRLVILALALITFQANAQDNKKEKRQENKKERLEQRQNLDPQDMAQLQTKKMTLHLDLTEAQQQKVMALNLESAKKRKENFDKRLAEKDNKERVKPTKEEKLARMNAKLDAQIAAKKKMKAILTAEQYTKWEKSLSKREHGRKHMKRGLKNKKEHKKEELNDN</sequence>
<dbReference type="Gene3D" id="1.20.120.1490">
    <property type="match status" value="1"/>
</dbReference>
<dbReference type="RefSeq" id="WP_191101008.1">
    <property type="nucleotide sequence ID" value="NZ_JACXXH010000002.1"/>
</dbReference>